<name>X6P4L1_RETFI</name>
<feature type="transmembrane region" description="Helical" evidence="1">
    <location>
        <begin position="261"/>
        <end position="279"/>
    </location>
</feature>
<keyword evidence="1" id="KW-1133">Transmembrane helix</keyword>
<feature type="transmembrane region" description="Helical" evidence="1">
    <location>
        <begin position="285"/>
        <end position="305"/>
    </location>
</feature>
<protein>
    <submittedName>
        <fullName evidence="2">Uncharacterized protein</fullName>
    </submittedName>
</protein>
<keyword evidence="1" id="KW-0812">Transmembrane</keyword>
<proteinExistence type="predicted"/>
<gene>
    <name evidence="2" type="ORF">RFI_04587</name>
</gene>
<comment type="caution">
    <text evidence="2">The sequence shown here is derived from an EMBL/GenBank/DDBJ whole genome shotgun (WGS) entry which is preliminary data.</text>
</comment>
<dbReference type="AlphaFoldDB" id="X6P4L1"/>
<reference evidence="2 3" key="1">
    <citation type="journal article" date="2013" name="Curr. Biol.">
        <title>The Genome of the Foraminiferan Reticulomyxa filosa.</title>
        <authorList>
            <person name="Glockner G."/>
            <person name="Hulsmann N."/>
            <person name="Schleicher M."/>
            <person name="Noegel A.A."/>
            <person name="Eichinger L."/>
            <person name="Gallinger C."/>
            <person name="Pawlowski J."/>
            <person name="Sierra R."/>
            <person name="Euteneuer U."/>
            <person name="Pillet L."/>
            <person name="Moustafa A."/>
            <person name="Platzer M."/>
            <person name="Groth M."/>
            <person name="Szafranski K."/>
            <person name="Schliwa M."/>
        </authorList>
    </citation>
    <scope>NUCLEOTIDE SEQUENCE [LARGE SCALE GENOMIC DNA]</scope>
</reference>
<dbReference type="EMBL" id="ASPP01004124">
    <property type="protein sequence ID" value="ETO32532.1"/>
    <property type="molecule type" value="Genomic_DNA"/>
</dbReference>
<evidence type="ECO:0000313" key="3">
    <source>
        <dbReference type="Proteomes" id="UP000023152"/>
    </source>
</evidence>
<evidence type="ECO:0000256" key="1">
    <source>
        <dbReference type="SAM" id="Phobius"/>
    </source>
</evidence>
<keyword evidence="3" id="KW-1185">Reference proteome</keyword>
<dbReference type="Proteomes" id="UP000023152">
    <property type="component" value="Unassembled WGS sequence"/>
</dbReference>
<organism evidence="2 3">
    <name type="scientific">Reticulomyxa filosa</name>
    <dbReference type="NCBI Taxonomy" id="46433"/>
    <lineage>
        <taxon>Eukaryota</taxon>
        <taxon>Sar</taxon>
        <taxon>Rhizaria</taxon>
        <taxon>Retaria</taxon>
        <taxon>Foraminifera</taxon>
        <taxon>Monothalamids</taxon>
        <taxon>Reticulomyxidae</taxon>
        <taxon>Reticulomyxa</taxon>
    </lineage>
</organism>
<evidence type="ECO:0000313" key="2">
    <source>
        <dbReference type="EMBL" id="ETO32532.1"/>
    </source>
</evidence>
<sequence>MRVLMGGMQERKITSNTSKKKGILNHRIINTKIIEWTREFPITAIGQGQSMSSITRATRTSEFGMQLESLQQNSHSSIADDLDLAAVRLRRQICQEEKIRNNIVQNDIDMAIECAHFRMRLFFRYCDSIWKSVDDIRFVLESKKDIMSTSLSTSNACDGDDETQSRFPFTLLPIVNTLSRYCARQYFDTCIQRFNLCARKSGCCYTFVKKSKVYNWMDNSKITPLFSKSRKYCDIGNVLMVLGPAGWIMNNILYQQLNPSQCLIIFYVHFFLICTYSITNSKHNIYIRILVIYFYVCDMCCLKYFNRYSKAYQRNFGMRMDTFFFVHIIIGAATSSHRYGNCNSNHSNIDGRIHESESGNLMIELLQMEI</sequence>
<keyword evidence="1" id="KW-0472">Membrane</keyword>
<accession>X6P4L1</accession>